<organism evidence="2 3">
    <name type="scientific">Prevotella herbatica</name>
    <dbReference type="NCBI Taxonomy" id="2801997"/>
    <lineage>
        <taxon>Bacteria</taxon>
        <taxon>Pseudomonadati</taxon>
        <taxon>Bacteroidota</taxon>
        <taxon>Bacteroidia</taxon>
        <taxon>Bacteroidales</taxon>
        <taxon>Prevotellaceae</taxon>
        <taxon>Prevotella</taxon>
    </lineage>
</organism>
<dbReference type="Pfam" id="PF01136">
    <property type="entry name" value="Peptidase_U32"/>
    <property type="match status" value="1"/>
</dbReference>
<reference evidence="2 3" key="1">
    <citation type="journal article" date="2022" name="Int. J. Syst. Evol. Microbiol.">
        <title>Prevotella herbatica sp. nov., a plant polysaccharide-decomposing anaerobic bacterium isolated from a methanogenic reactor.</title>
        <authorList>
            <person name="Uek A."/>
            <person name="Tonouchi A."/>
            <person name="Kaku N."/>
            <person name="Ueki K."/>
        </authorList>
    </citation>
    <scope>NUCLEOTIDE SEQUENCE [LARGE SCALE GENOMIC DNA]</scope>
    <source>
        <strain evidence="2 3">WR041</strain>
    </source>
</reference>
<dbReference type="Pfam" id="PF12392">
    <property type="entry name" value="DUF3656"/>
    <property type="match status" value="1"/>
</dbReference>
<dbReference type="RefSeq" id="WP_207154428.1">
    <property type="nucleotide sequence ID" value="NZ_AP024484.1"/>
</dbReference>
<proteinExistence type="predicted"/>
<dbReference type="InterPro" id="IPR020988">
    <property type="entry name" value="Pept_U32_collagenase"/>
</dbReference>
<accession>A0ABN6EEC3</accession>
<dbReference type="PANTHER" id="PTHR30217">
    <property type="entry name" value="PEPTIDASE U32 FAMILY"/>
    <property type="match status" value="1"/>
</dbReference>
<dbReference type="InterPro" id="IPR001539">
    <property type="entry name" value="Peptidase_U32"/>
</dbReference>
<protein>
    <submittedName>
        <fullName evidence="2">Collagenase</fullName>
    </submittedName>
</protein>
<gene>
    <name evidence="2" type="ORF">prwr041_01280</name>
</gene>
<evidence type="ECO:0000313" key="3">
    <source>
        <dbReference type="Proteomes" id="UP001319045"/>
    </source>
</evidence>
<dbReference type="Proteomes" id="UP001319045">
    <property type="component" value="Chromosome"/>
</dbReference>
<name>A0ABN6EEC3_9BACT</name>
<dbReference type="EMBL" id="AP024484">
    <property type="protein sequence ID" value="BCS84235.1"/>
    <property type="molecule type" value="Genomic_DNA"/>
</dbReference>
<feature type="domain" description="Peptidase U32 collagenase" evidence="1">
    <location>
        <begin position="388"/>
        <end position="500"/>
    </location>
</feature>
<keyword evidence="3" id="KW-1185">Reference proteome</keyword>
<evidence type="ECO:0000259" key="1">
    <source>
        <dbReference type="Pfam" id="PF12392"/>
    </source>
</evidence>
<dbReference type="InterPro" id="IPR051454">
    <property type="entry name" value="RNA/ubiquinone_mod_enzymes"/>
</dbReference>
<sequence>MRSLELLAPAKNIECGMAAISHGADAVYIGASRFSARAAAGNSVEDIKTLCDYAHKFGAKVYVTVNTIIYDNEIDDTRKLLLQLNEIGVDALLVQDMGVLKLVEELKEKDGFSIELHASTQTDNRSSDKVEYLRELGFKRAVLARELSAEEIAAIHQNVPNIELEVFVHGALCVSYSGVCYASQYCFNRSANRGECAQFCRMKFDLVDSEDHEIEHQRHLLSLRDMCQIDNLELLAESGACSFKIEGRLKDVDYVKNVVTAYSLQLDKIIKKHPAVYRRASFGHVEYTFEPNLKKTFNRGFTTYFLNGRQPDIASFDTPKAMGEYVGKVKEISSNSFNVAGTAMFANGDGLCFINSEHELEGFRVNKAVGNRLFPFKMPEHLKPGTVLYRNNDVAFNKLLTGDTAERKIAIKMFFEAIDGGFSLKIFNDELNFSATSTIVFEHQIANKPQHDNIVRQLGKLGNTVYHCSDIIIAAGADQYFIPSSLLSDLRRDAIEKLAEIGVVTTNVEHHSLPESSIKENTFPKEYGKHPYLYNISNEFARDFYENKGLIKYQPAYELSPVKQPLIMQCRHCLRYTFGYCVKRGGQKPLWSEPLYLRLYDGRKFRLEFNCVECQMNVYAE</sequence>
<evidence type="ECO:0000313" key="2">
    <source>
        <dbReference type="EMBL" id="BCS84235.1"/>
    </source>
</evidence>
<dbReference type="PANTHER" id="PTHR30217:SF10">
    <property type="entry name" value="23S RRNA 5-HYDROXYCYTIDINE C2501 SYNTHASE"/>
    <property type="match status" value="1"/>
</dbReference>